<feature type="compositionally biased region" description="Low complexity" evidence="1">
    <location>
        <begin position="261"/>
        <end position="285"/>
    </location>
</feature>
<feature type="compositionally biased region" description="Low complexity" evidence="1">
    <location>
        <begin position="454"/>
        <end position="463"/>
    </location>
</feature>
<accession>A0A077WRT3</accession>
<feature type="compositionally biased region" description="Polar residues" evidence="1">
    <location>
        <begin position="135"/>
        <end position="151"/>
    </location>
</feature>
<proteinExistence type="predicted"/>
<evidence type="ECO:0000256" key="1">
    <source>
        <dbReference type="SAM" id="MobiDB-lite"/>
    </source>
</evidence>
<evidence type="ECO:0000313" key="2">
    <source>
        <dbReference type="EMBL" id="CDS10020.1"/>
    </source>
</evidence>
<dbReference type="OrthoDB" id="2138242at2759"/>
<feature type="region of interest" description="Disordered" evidence="1">
    <location>
        <begin position="591"/>
        <end position="650"/>
    </location>
</feature>
<name>A0A077WRT3_9FUNG</name>
<dbReference type="EMBL" id="LK023335">
    <property type="protein sequence ID" value="CDS10020.1"/>
    <property type="molecule type" value="Genomic_DNA"/>
</dbReference>
<feature type="compositionally biased region" description="Polar residues" evidence="1">
    <location>
        <begin position="599"/>
        <end position="610"/>
    </location>
</feature>
<organism evidence="2">
    <name type="scientific">Lichtheimia ramosa</name>
    <dbReference type="NCBI Taxonomy" id="688394"/>
    <lineage>
        <taxon>Eukaryota</taxon>
        <taxon>Fungi</taxon>
        <taxon>Fungi incertae sedis</taxon>
        <taxon>Mucoromycota</taxon>
        <taxon>Mucoromycotina</taxon>
        <taxon>Mucoromycetes</taxon>
        <taxon>Mucorales</taxon>
        <taxon>Lichtheimiaceae</taxon>
        <taxon>Lichtheimia</taxon>
    </lineage>
</organism>
<feature type="compositionally biased region" description="Low complexity" evidence="1">
    <location>
        <begin position="612"/>
        <end position="628"/>
    </location>
</feature>
<gene>
    <name evidence="2" type="ORF">LRAMOSA02697</name>
</gene>
<dbReference type="AlphaFoldDB" id="A0A077WRT3"/>
<feature type="region of interest" description="Disordered" evidence="1">
    <location>
        <begin position="332"/>
        <end position="399"/>
    </location>
</feature>
<sequence length="674" mass="73520">MKVCALLLGYFFDKKPFYVYRIVESDLLLFKLADISLLFSVPHLPQHHMLATNVLSSSPHCYRDSKDLYVSTKLLGDTAVSLNKYLLAEFCKLKPNDYSAGLADSILNAISRFERVDKMGDWISMDLAITCSADGPSTSSDIPSSRTNDTNDPAAAAKSPNLRPIKAEPLSPPSFVPSSPSGGKQANNRTDDNETTTTNPMALDKVLSDVNGSRHRSGSASEHPNKKQRLEEPNKKDSSGGGGGGAPRARVRNVLPKPVHTVSSQSQVSSSNGSTTPSTTSSGPTINGTRAPSSLLSKRLLSKQGKNARNLTIFAPSYNGQLGIRSAPLNSNFFQQQGQPSTSHPHHPQQQAHATHQQQSLHPSSRQQQGGGYYYPPQASTQNGPRTSLLHPGHHHQQSLAPLLSPLTARAAAGRDHSPHKQEFAIPPIVPSQQQPPMTAHPSSYHHHYAASPMYNQQQQQQQRSLHPGYTNGTNTTSSREAPPPPMPPQTPTTTTAAATANSSSLQRQQFLQPFEQLFETIETTRTLKSTLDEQIRRSSTLMQTLQASSTTIEGLVRNQIKEAQKELMVELDGALESILGRIEKLEQSAGKDIEAASSGEQETSTMHGSEQQHTPAPAPAPASQQQPKENGVHTLQSPPTIVRSQNDIGPHEYHDLLDALRERLERLERQFDH</sequence>
<reference evidence="2" key="1">
    <citation type="journal article" date="2014" name="Genome Announc.">
        <title>De novo whole-genome sequence and genome annotation of Lichtheimia ramosa.</title>
        <authorList>
            <person name="Linde J."/>
            <person name="Schwartze V."/>
            <person name="Binder U."/>
            <person name="Lass-Florl C."/>
            <person name="Voigt K."/>
            <person name="Horn F."/>
        </authorList>
    </citation>
    <scope>NUCLEOTIDE SEQUENCE</scope>
    <source>
        <strain evidence="2">JMRC FSU:6197</strain>
    </source>
</reference>
<protein>
    <submittedName>
        <fullName evidence="2">Uncharacterized protein</fullName>
    </submittedName>
</protein>
<feature type="region of interest" description="Disordered" evidence="1">
    <location>
        <begin position="134"/>
        <end position="292"/>
    </location>
</feature>
<feature type="region of interest" description="Disordered" evidence="1">
    <location>
        <begin position="454"/>
        <end position="496"/>
    </location>
</feature>
<feature type="compositionally biased region" description="Pro residues" evidence="1">
    <location>
        <begin position="482"/>
        <end position="491"/>
    </location>
</feature>
<feature type="compositionally biased region" description="Polar residues" evidence="1">
    <location>
        <begin position="471"/>
        <end position="480"/>
    </location>
</feature>
<feature type="compositionally biased region" description="Basic and acidic residues" evidence="1">
    <location>
        <begin position="223"/>
        <end position="238"/>
    </location>
</feature>
<feature type="compositionally biased region" description="Low complexity" evidence="1">
    <location>
        <begin position="335"/>
        <end position="360"/>
    </location>
</feature>
<feature type="compositionally biased region" description="Polar residues" evidence="1">
    <location>
        <begin position="634"/>
        <end position="648"/>
    </location>
</feature>